<proteinExistence type="predicted"/>
<dbReference type="EMBL" id="GGEC01056262">
    <property type="protein sequence ID" value="MBX36746.1"/>
    <property type="molecule type" value="Transcribed_RNA"/>
</dbReference>
<protein>
    <submittedName>
        <fullName evidence="2">Uncharacterized protein</fullName>
    </submittedName>
</protein>
<reference evidence="2" key="1">
    <citation type="submission" date="2018-02" db="EMBL/GenBank/DDBJ databases">
        <title>Rhizophora mucronata_Transcriptome.</title>
        <authorList>
            <person name="Meera S.P."/>
            <person name="Sreeshan A."/>
            <person name="Augustine A."/>
        </authorList>
    </citation>
    <scope>NUCLEOTIDE SEQUENCE</scope>
    <source>
        <tissue evidence="2">Leaf</tissue>
    </source>
</reference>
<feature type="transmembrane region" description="Helical" evidence="1">
    <location>
        <begin position="31"/>
        <end position="48"/>
    </location>
</feature>
<accession>A0A2P2N2U3</accession>
<keyword evidence="1" id="KW-0812">Transmembrane</keyword>
<organism evidence="2">
    <name type="scientific">Rhizophora mucronata</name>
    <name type="common">Asiatic mangrove</name>
    <dbReference type="NCBI Taxonomy" id="61149"/>
    <lineage>
        <taxon>Eukaryota</taxon>
        <taxon>Viridiplantae</taxon>
        <taxon>Streptophyta</taxon>
        <taxon>Embryophyta</taxon>
        <taxon>Tracheophyta</taxon>
        <taxon>Spermatophyta</taxon>
        <taxon>Magnoliopsida</taxon>
        <taxon>eudicotyledons</taxon>
        <taxon>Gunneridae</taxon>
        <taxon>Pentapetalae</taxon>
        <taxon>rosids</taxon>
        <taxon>fabids</taxon>
        <taxon>Malpighiales</taxon>
        <taxon>Rhizophoraceae</taxon>
        <taxon>Rhizophora</taxon>
    </lineage>
</organism>
<evidence type="ECO:0000256" key="1">
    <source>
        <dbReference type="SAM" id="Phobius"/>
    </source>
</evidence>
<sequence>MSRWMNWNHRLESQASASTISCFFMPPQRRTTIIMMMAMKGLTMIGMMRRRNMLRKRLKFLT</sequence>
<keyword evidence="1" id="KW-1133">Transmembrane helix</keyword>
<name>A0A2P2N2U3_RHIMU</name>
<keyword evidence="1" id="KW-0472">Membrane</keyword>
<evidence type="ECO:0000313" key="2">
    <source>
        <dbReference type="EMBL" id="MBX36746.1"/>
    </source>
</evidence>
<dbReference type="AlphaFoldDB" id="A0A2P2N2U3"/>